<dbReference type="EMBL" id="UINC01092782">
    <property type="protein sequence ID" value="SVC46660.1"/>
    <property type="molecule type" value="Genomic_DNA"/>
</dbReference>
<gene>
    <name evidence="1" type="ORF">METZ01_LOCUS299514</name>
</gene>
<sequence>LYFFLRQINTHPLTPTPQNNFQQKSLKLFPSEKFHLSNYLKEVIVILTIGREKLQV</sequence>
<organism evidence="1">
    <name type="scientific">marine metagenome</name>
    <dbReference type="NCBI Taxonomy" id="408172"/>
    <lineage>
        <taxon>unclassified sequences</taxon>
        <taxon>metagenomes</taxon>
        <taxon>ecological metagenomes</taxon>
    </lineage>
</organism>
<evidence type="ECO:0000313" key="1">
    <source>
        <dbReference type="EMBL" id="SVC46660.1"/>
    </source>
</evidence>
<name>A0A382MDD8_9ZZZZ</name>
<protein>
    <submittedName>
        <fullName evidence="1">Uncharacterized protein</fullName>
    </submittedName>
</protein>
<proteinExistence type="predicted"/>
<reference evidence="1" key="1">
    <citation type="submission" date="2018-05" db="EMBL/GenBank/DDBJ databases">
        <authorList>
            <person name="Lanie J.A."/>
            <person name="Ng W.-L."/>
            <person name="Kazmierczak K.M."/>
            <person name="Andrzejewski T.M."/>
            <person name="Davidsen T.M."/>
            <person name="Wayne K.J."/>
            <person name="Tettelin H."/>
            <person name="Glass J.I."/>
            <person name="Rusch D."/>
            <person name="Podicherti R."/>
            <person name="Tsui H.-C.T."/>
            <person name="Winkler M.E."/>
        </authorList>
    </citation>
    <scope>NUCLEOTIDE SEQUENCE</scope>
</reference>
<accession>A0A382MDD8</accession>
<dbReference type="AlphaFoldDB" id="A0A382MDD8"/>
<feature type="non-terminal residue" evidence="1">
    <location>
        <position position="1"/>
    </location>
</feature>